<keyword evidence="2" id="KW-0521">NADP</keyword>
<dbReference type="PROSITE" id="PS00798">
    <property type="entry name" value="ALDOKETO_REDUCTASE_1"/>
    <property type="match status" value="1"/>
</dbReference>
<dbReference type="Pfam" id="PF00248">
    <property type="entry name" value="Aldo_ket_red"/>
    <property type="match status" value="1"/>
</dbReference>
<evidence type="ECO:0000256" key="1">
    <source>
        <dbReference type="ARBA" id="ARBA00007905"/>
    </source>
</evidence>
<dbReference type="RefSeq" id="WP_302040804.1">
    <property type="nucleotide sequence ID" value="NZ_JAUKPO010000024.1"/>
</dbReference>
<accession>A0ABT8RD17</accession>
<feature type="domain" description="NADP-dependent oxidoreductase" evidence="4">
    <location>
        <begin position="15"/>
        <end position="253"/>
    </location>
</feature>
<keyword evidence="6" id="KW-1185">Reference proteome</keyword>
<comment type="similarity">
    <text evidence="1">Belongs to the aldo/keto reductase family.</text>
</comment>
<dbReference type="SUPFAM" id="SSF51430">
    <property type="entry name" value="NAD(P)-linked oxidoreductase"/>
    <property type="match status" value="1"/>
</dbReference>
<dbReference type="InterPro" id="IPR023210">
    <property type="entry name" value="NADP_OxRdtase_dom"/>
</dbReference>
<protein>
    <submittedName>
        <fullName evidence="5">Aldo/keto reductase</fullName>
    </submittedName>
</protein>
<evidence type="ECO:0000259" key="4">
    <source>
        <dbReference type="Pfam" id="PF00248"/>
    </source>
</evidence>
<dbReference type="Proteomes" id="UP001168528">
    <property type="component" value="Unassembled WGS sequence"/>
</dbReference>
<proteinExistence type="inferred from homology"/>
<evidence type="ECO:0000313" key="6">
    <source>
        <dbReference type="Proteomes" id="UP001168528"/>
    </source>
</evidence>
<evidence type="ECO:0000256" key="2">
    <source>
        <dbReference type="ARBA" id="ARBA00022857"/>
    </source>
</evidence>
<dbReference type="Gene3D" id="3.20.20.100">
    <property type="entry name" value="NADP-dependent oxidoreductase domain"/>
    <property type="match status" value="1"/>
</dbReference>
<dbReference type="CDD" id="cd19140">
    <property type="entry name" value="AKR_AKR3F3"/>
    <property type="match status" value="1"/>
</dbReference>
<gene>
    <name evidence="5" type="ORF">Q0590_27230</name>
</gene>
<dbReference type="PANTHER" id="PTHR43827">
    <property type="entry name" value="2,5-DIKETO-D-GLUCONIC ACID REDUCTASE"/>
    <property type="match status" value="1"/>
</dbReference>
<comment type="caution">
    <text evidence="5">The sequence shown here is derived from an EMBL/GenBank/DDBJ whole genome shotgun (WGS) entry which is preliminary data.</text>
</comment>
<dbReference type="InterPro" id="IPR018170">
    <property type="entry name" value="Aldo/ket_reductase_CS"/>
</dbReference>
<dbReference type="InterPro" id="IPR036812">
    <property type="entry name" value="NAD(P)_OxRdtase_dom_sf"/>
</dbReference>
<dbReference type="PRINTS" id="PR00069">
    <property type="entry name" value="ALDKETRDTASE"/>
</dbReference>
<organism evidence="5 6">
    <name type="scientific">Rhodocytophaga aerolata</name>
    <dbReference type="NCBI Taxonomy" id="455078"/>
    <lineage>
        <taxon>Bacteria</taxon>
        <taxon>Pseudomonadati</taxon>
        <taxon>Bacteroidota</taxon>
        <taxon>Cytophagia</taxon>
        <taxon>Cytophagales</taxon>
        <taxon>Rhodocytophagaceae</taxon>
        <taxon>Rhodocytophaga</taxon>
    </lineage>
</organism>
<dbReference type="InterPro" id="IPR020471">
    <property type="entry name" value="AKR"/>
</dbReference>
<evidence type="ECO:0000256" key="3">
    <source>
        <dbReference type="ARBA" id="ARBA00023002"/>
    </source>
</evidence>
<dbReference type="PROSITE" id="PS00062">
    <property type="entry name" value="ALDOKETO_REDUCTASE_2"/>
    <property type="match status" value="1"/>
</dbReference>
<dbReference type="PANTHER" id="PTHR43827:SF3">
    <property type="entry name" value="NADP-DEPENDENT OXIDOREDUCTASE DOMAIN-CONTAINING PROTEIN"/>
    <property type="match status" value="1"/>
</dbReference>
<reference evidence="5" key="1">
    <citation type="submission" date="2023-07" db="EMBL/GenBank/DDBJ databases">
        <title>The genome sequence of Rhodocytophaga aerolata KACC 12507.</title>
        <authorList>
            <person name="Zhang X."/>
        </authorList>
    </citation>
    <scope>NUCLEOTIDE SEQUENCE</scope>
    <source>
        <strain evidence="5">KACC 12507</strain>
    </source>
</reference>
<sequence length="271" mass="30202">MQQTITIQQAQVPALGFGTWQLNGPACRDSVAAALTLGYRHIDTAEMYGNEEFVGEGIRASGIPRHEVFLTTKIWYTNLAEKAVVQACEQSLKKLQTDYVDLLLIHWPNPAIALSETLGAMQTLQQQGKVKHMGVSNFPTTLLKEALQYGSIFCNQVEYHPFLSQQKLIDLCKANEILLTAYCPIAKGEVNDHPVLQKIAQTHGKTPVQVTLRWFMQQEVAAIPKASSAKHQQSNFNIFDFELSPAEMQAIFSLAQGKRLVNPTHAPAWDK</sequence>
<name>A0ABT8RD17_9BACT</name>
<evidence type="ECO:0000313" key="5">
    <source>
        <dbReference type="EMBL" id="MDO1450003.1"/>
    </source>
</evidence>
<dbReference type="PIRSF" id="PIRSF000097">
    <property type="entry name" value="AKR"/>
    <property type="match status" value="1"/>
</dbReference>
<keyword evidence="3" id="KW-0560">Oxidoreductase</keyword>
<dbReference type="EMBL" id="JAUKPO010000024">
    <property type="protein sequence ID" value="MDO1450003.1"/>
    <property type="molecule type" value="Genomic_DNA"/>
</dbReference>